<dbReference type="EMBL" id="OX465083">
    <property type="protein sequence ID" value="CAI9295255.1"/>
    <property type="molecule type" value="Genomic_DNA"/>
</dbReference>
<keyword evidence="1" id="KW-1133">Transmembrane helix</keyword>
<evidence type="ECO:0008006" key="6">
    <source>
        <dbReference type="Google" id="ProtNLM"/>
    </source>
</evidence>
<protein>
    <recommendedName>
        <fullName evidence="6">BED-type domain-containing protein</fullName>
    </recommendedName>
</protein>
<dbReference type="SUPFAM" id="SSF53098">
    <property type="entry name" value="Ribonuclease H-like"/>
    <property type="match status" value="1"/>
</dbReference>
<dbReference type="AlphaFoldDB" id="A0AA36EJ43"/>
<keyword evidence="5" id="KW-1185">Reference proteome</keyword>
<dbReference type="PANTHER" id="PTHR32166:SF81">
    <property type="entry name" value="OS06G0658400 PROTEIN"/>
    <property type="match status" value="1"/>
</dbReference>
<organism evidence="4 5">
    <name type="scientific">Lactuca saligna</name>
    <name type="common">Willowleaf lettuce</name>
    <dbReference type="NCBI Taxonomy" id="75948"/>
    <lineage>
        <taxon>Eukaryota</taxon>
        <taxon>Viridiplantae</taxon>
        <taxon>Streptophyta</taxon>
        <taxon>Embryophyta</taxon>
        <taxon>Tracheophyta</taxon>
        <taxon>Spermatophyta</taxon>
        <taxon>Magnoliopsida</taxon>
        <taxon>eudicotyledons</taxon>
        <taxon>Gunneridae</taxon>
        <taxon>Pentapetalae</taxon>
        <taxon>asterids</taxon>
        <taxon>campanulids</taxon>
        <taxon>Asterales</taxon>
        <taxon>Asteraceae</taxon>
        <taxon>Cichorioideae</taxon>
        <taxon>Cichorieae</taxon>
        <taxon>Lactucinae</taxon>
        <taxon>Lactuca</taxon>
    </lineage>
</organism>
<dbReference type="InterPro" id="IPR007021">
    <property type="entry name" value="DUF659"/>
</dbReference>
<dbReference type="InterPro" id="IPR012337">
    <property type="entry name" value="RNaseH-like_sf"/>
</dbReference>
<reference evidence="4" key="1">
    <citation type="submission" date="2023-04" db="EMBL/GenBank/DDBJ databases">
        <authorList>
            <person name="Vijverberg K."/>
            <person name="Xiong W."/>
            <person name="Schranz E."/>
        </authorList>
    </citation>
    <scope>NUCLEOTIDE SEQUENCE</scope>
</reference>
<dbReference type="GO" id="GO:0046983">
    <property type="term" value="F:protein dimerization activity"/>
    <property type="evidence" value="ECO:0007669"/>
    <property type="project" value="InterPro"/>
</dbReference>
<evidence type="ECO:0000259" key="3">
    <source>
        <dbReference type="Pfam" id="PF05699"/>
    </source>
</evidence>
<dbReference type="PANTHER" id="PTHR32166">
    <property type="entry name" value="OSJNBA0013A04.12 PROTEIN"/>
    <property type="match status" value="1"/>
</dbReference>
<evidence type="ECO:0000256" key="1">
    <source>
        <dbReference type="SAM" id="Phobius"/>
    </source>
</evidence>
<accession>A0AA36EJ43</accession>
<dbReference type="Pfam" id="PF05699">
    <property type="entry name" value="Dimer_Tnp_hAT"/>
    <property type="match status" value="1"/>
</dbReference>
<proteinExistence type="predicted"/>
<evidence type="ECO:0000313" key="5">
    <source>
        <dbReference type="Proteomes" id="UP001177003"/>
    </source>
</evidence>
<dbReference type="Proteomes" id="UP001177003">
    <property type="component" value="Chromosome 7"/>
</dbReference>
<feature type="domain" description="DUF659" evidence="2">
    <location>
        <begin position="285"/>
        <end position="448"/>
    </location>
</feature>
<sequence length="802" mass="92203">MMHGNALEDAAPVSETCKKRIRLRNGRETFPASIDYTRNVSRNAACASPIAAGLLGIPKFQLFHFPVSKFLCLSVFLVYFTSCLVYYLFCRRSIRQEQEKINLKGSESLNCMASSQEQETQGSSTSVDQPPLWDFVTKLDKLPGSGGCWKFKCNLCSETRQGSYSRVRAHLLGIKGTRISICKKATTTDKLNMTRLEDEYEKKKTESQAKEVQLPCEAGVGFKKRKGISTPIERAFGVEIRDQLDQEIARMFYTGGLPFNLARNPHYVRAFQFAANNKIDGYVPPGYNKLRTTLLQKEKDNVHKLLEPLRLTWKEKGVTIVSDGWSDPTRTPLINFMATSGNGPLFLKAVNCFGEVKDRFFIAELMKEVINEIGHENVVQIITDNAANCKAAGEIIESQFPHIYWTPCVVHTLNLALKNICSPRNVETNELTYEQCRWIKEVHEEAFAIKNFIMNHNMRLSIFTKFTPLRLLSVADTRFASIIVMLKRLKLIKRGLQAMVISEEWSSYRLDDTEKANSVKEYILNDDWWDKVTYILSFTGPIYEMIRACDTDKPCLHLVYEMWDSMIEKVKIEIYKKEKRPASQISCFYDIVHRILVARWAKNNTPLHCLAHSLHPRYYSDAWLMEDSTRCAPHRDGEISQERMKCFRRLFPNDDEYGRVLDEYAMFSMKSGPFEDLTSISKMATMEPKNWWVNFGAQTPFLQTLAFRLLGQPSSSSCAERNWSTYAFIHSLKRNKLTTSRAQDLVYIHNNLRLLSRTPKDDVKMWDVGGDAFDSMEDVGFLEFADLSLDEPDFENELIIDN</sequence>
<feature type="domain" description="HAT C-terminal dimerisation" evidence="3">
    <location>
        <begin position="684"/>
        <end position="752"/>
    </location>
</feature>
<keyword evidence="1" id="KW-0472">Membrane</keyword>
<dbReference type="Pfam" id="PF04937">
    <property type="entry name" value="DUF659"/>
    <property type="match status" value="1"/>
</dbReference>
<gene>
    <name evidence="4" type="ORF">LSALG_LOCUS34204</name>
</gene>
<evidence type="ECO:0000259" key="2">
    <source>
        <dbReference type="Pfam" id="PF04937"/>
    </source>
</evidence>
<name>A0AA36EJ43_LACSI</name>
<dbReference type="InterPro" id="IPR008906">
    <property type="entry name" value="HATC_C_dom"/>
</dbReference>
<evidence type="ECO:0000313" key="4">
    <source>
        <dbReference type="EMBL" id="CAI9295255.1"/>
    </source>
</evidence>
<keyword evidence="1" id="KW-0812">Transmembrane</keyword>
<feature type="transmembrane region" description="Helical" evidence="1">
    <location>
        <begin position="70"/>
        <end position="89"/>
    </location>
</feature>